<dbReference type="AlphaFoldDB" id="A0AAW4MSN9"/>
<dbReference type="EMBL" id="JAHOEF010000028">
    <property type="protein sequence ID" value="MBV3382712.1"/>
    <property type="molecule type" value="Genomic_DNA"/>
</dbReference>
<reference evidence="2 5" key="1">
    <citation type="submission" date="2021-06" db="EMBL/GenBank/DDBJ databases">
        <title>Collection of gut derived symbiotic bacterial strains cultured from healthy donors.</title>
        <authorList>
            <person name="Lin H."/>
            <person name="Littmann E."/>
            <person name="Pamer E.G."/>
        </authorList>
    </citation>
    <scope>NUCLEOTIDE SEQUENCE</scope>
    <source>
        <strain evidence="3 5">MSK.21.70</strain>
        <strain evidence="2">MSK.21.82</strain>
    </source>
</reference>
<sequence>MSEKITIFDIEELNNDPVSICSIGIVVLEDMKVKETFYSLIRPPKLTFDPYRYKVHKIRPQDLKKQPTFPEIWPKISQYFENSIVISHDIQSDLNHLLAVFRRFRIRKPTCFLSCTLVLAKLFHPELQKYGLGSLCDYYSVELENAHNALADSLACAELLKKMMDEHNYTSLKELHEKENVPLGRMTSSFIEPLVSSDKVQEVKMGIQKETVAFTGKLAHTKQEIEAFVEQDGMTPSFHVTTQTRYLVIGKKDYKQTRYQKGNKKIKKAMTLSRQGQDIRILHEDQYIDMVRKRTLKA</sequence>
<dbReference type="GO" id="GO:0005829">
    <property type="term" value="C:cytosol"/>
    <property type="evidence" value="ECO:0007669"/>
    <property type="project" value="TreeGrafter"/>
</dbReference>
<dbReference type="SMART" id="SM00479">
    <property type="entry name" value="EXOIII"/>
    <property type="match status" value="1"/>
</dbReference>
<dbReference type="GO" id="GO:0008408">
    <property type="term" value="F:3'-5' exonuclease activity"/>
    <property type="evidence" value="ECO:0007669"/>
    <property type="project" value="TreeGrafter"/>
</dbReference>
<accession>A0AAW4MSN9</accession>
<feature type="domain" description="Exonuclease" evidence="1">
    <location>
        <begin position="4"/>
        <end position="169"/>
    </location>
</feature>
<dbReference type="InterPro" id="IPR013520">
    <property type="entry name" value="Ribonucl_H"/>
</dbReference>
<organism evidence="2 4">
    <name type="scientific">Catenibacterium mitsuokai</name>
    <dbReference type="NCBI Taxonomy" id="100886"/>
    <lineage>
        <taxon>Bacteria</taxon>
        <taxon>Bacillati</taxon>
        <taxon>Bacillota</taxon>
        <taxon>Erysipelotrichia</taxon>
        <taxon>Erysipelotrichales</taxon>
        <taxon>Coprobacillaceae</taxon>
        <taxon>Catenibacterium</taxon>
    </lineage>
</organism>
<protein>
    <submittedName>
        <fullName evidence="2">3'-5' exoribonuclease</fullName>
    </submittedName>
</protein>
<proteinExistence type="predicted"/>
<evidence type="ECO:0000259" key="1">
    <source>
        <dbReference type="SMART" id="SM00479"/>
    </source>
</evidence>
<evidence type="ECO:0000313" key="4">
    <source>
        <dbReference type="Proteomes" id="UP001196408"/>
    </source>
</evidence>
<dbReference type="Pfam" id="PF00929">
    <property type="entry name" value="RNase_T"/>
    <property type="match status" value="1"/>
</dbReference>
<evidence type="ECO:0000313" key="3">
    <source>
        <dbReference type="EMBL" id="MBV3392772.1"/>
    </source>
</evidence>
<dbReference type="RefSeq" id="WP_217747559.1">
    <property type="nucleotide sequence ID" value="NZ_JAHOEB010000027.1"/>
</dbReference>
<gene>
    <name evidence="2" type="ORF">KSV97_05650</name>
    <name evidence="3" type="ORF">KSW06_05835</name>
</gene>
<dbReference type="PANTHER" id="PTHR30231:SF42">
    <property type="entry name" value="EXONUCLEASE"/>
    <property type="match status" value="1"/>
</dbReference>
<dbReference type="EMBL" id="JAHOEL010000028">
    <property type="protein sequence ID" value="MBV3392772.1"/>
    <property type="molecule type" value="Genomic_DNA"/>
</dbReference>
<dbReference type="CDD" id="cd17748">
    <property type="entry name" value="BRCT_DNA_ligase_like"/>
    <property type="match status" value="1"/>
</dbReference>
<comment type="caution">
    <text evidence="2">The sequence shown here is derived from an EMBL/GenBank/DDBJ whole genome shotgun (WGS) entry which is preliminary data.</text>
</comment>
<keyword evidence="5" id="KW-1185">Reference proteome</keyword>
<dbReference type="Proteomes" id="UP001196408">
    <property type="component" value="Unassembled WGS sequence"/>
</dbReference>
<name>A0AAW4MSN9_9FIRM</name>
<dbReference type="PANTHER" id="PTHR30231">
    <property type="entry name" value="DNA POLYMERASE III SUBUNIT EPSILON"/>
    <property type="match status" value="1"/>
</dbReference>
<evidence type="ECO:0000313" key="5">
    <source>
        <dbReference type="Proteomes" id="UP001197492"/>
    </source>
</evidence>
<dbReference type="Proteomes" id="UP001197492">
    <property type="component" value="Unassembled WGS sequence"/>
</dbReference>
<evidence type="ECO:0000313" key="2">
    <source>
        <dbReference type="EMBL" id="MBV3382712.1"/>
    </source>
</evidence>